<protein>
    <submittedName>
        <fullName evidence="1">Uncharacterized protein</fullName>
    </submittedName>
</protein>
<dbReference type="HOGENOM" id="CLU_3266355_0_0_6"/>
<name>W0R878_BIBTR</name>
<gene>
    <name evidence="1" type="ORF">F544_20760</name>
</gene>
<evidence type="ECO:0000313" key="2">
    <source>
        <dbReference type="Proteomes" id="UP000019086"/>
    </source>
</evidence>
<reference evidence="1 2" key="1">
    <citation type="submission" date="2013-12" db="EMBL/GenBank/DDBJ databases">
        <title>Annotation of the Bibersteinia trehalosi USDA-ARS-USMARC-190 complete genome.</title>
        <authorList>
            <person name="Harhay G.P."/>
            <person name="McVey S."/>
            <person name="Clawson M.L."/>
            <person name="Bono J."/>
            <person name="Heaton M.P."/>
            <person name="Chitko-Mckown C.G."/>
            <person name="Harhay D.M."/>
            <person name="Smith T.P.L."/>
        </authorList>
    </citation>
    <scope>NUCLEOTIDE SEQUENCE [LARGE SCALE GENOMIC DNA]</scope>
    <source>
        <strain evidence="1 2">USDA-ARS-USMARC-190</strain>
    </source>
</reference>
<dbReference type="Proteomes" id="UP000019086">
    <property type="component" value="Chromosome"/>
</dbReference>
<dbReference type="AlphaFoldDB" id="W0R878"/>
<dbReference type="KEGG" id="btra:F544_20760"/>
<organism evidence="1 2">
    <name type="scientific">Bibersteinia trehalosi USDA-ARS-USMARC-190</name>
    <dbReference type="NCBI Taxonomy" id="1263832"/>
    <lineage>
        <taxon>Bacteria</taxon>
        <taxon>Pseudomonadati</taxon>
        <taxon>Pseudomonadota</taxon>
        <taxon>Gammaproteobacteria</taxon>
        <taxon>Pasteurellales</taxon>
        <taxon>Pasteurellaceae</taxon>
        <taxon>Bibersteinia</taxon>
    </lineage>
</organism>
<evidence type="ECO:0000313" key="1">
    <source>
        <dbReference type="EMBL" id="AHG87304.1"/>
    </source>
</evidence>
<sequence>MKAWEKVGKLWEVGIKNWEKWEKIRMLECKILYFPYNHKTR</sequence>
<proteinExistence type="predicted"/>
<dbReference type="EMBL" id="CP006956">
    <property type="protein sequence ID" value="AHG87304.1"/>
    <property type="molecule type" value="Genomic_DNA"/>
</dbReference>
<dbReference type="PATRIC" id="fig|1263832.3.peg.2064"/>
<accession>W0R878</accession>